<comment type="caution">
    <text evidence="1">The sequence shown here is derived from an EMBL/GenBank/DDBJ whole genome shotgun (WGS) entry which is preliminary data.</text>
</comment>
<protein>
    <submittedName>
        <fullName evidence="1">Uncharacterized protein</fullName>
    </submittedName>
</protein>
<gene>
    <name evidence="1" type="ORF">JMJ77_002196</name>
</gene>
<proteinExistence type="predicted"/>
<keyword evidence="2" id="KW-1185">Reference proteome</keyword>
<feature type="non-terminal residue" evidence="1">
    <location>
        <position position="1"/>
    </location>
</feature>
<evidence type="ECO:0000313" key="2">
    <source>
        <dbReference type="Proteomes" id="UP000699042"/>
    </source>
</evidence>
<accession>A0A9P7R958</accession>
<dbReference type="AlphaFoldDB" id="A0A9P7R958"/>
<dbReference type="Proteomes" id="UP000699042">
    <property type="component" value="Unassembled WGS sequence"/>
</dbReference>
<sequence length="46" mass="5114">MRSNINLINVSSRTRTSEGANVCSQCKTNRSLKIEIDTNLAIMDTN</sequence>
<evidence type="ECO:0000313" key="1">
    <source>
        <dbReference type="EMBL" id="KAG7051578.1"/>
    </source>
</evidence>
<organism evidence="1 2">
    <name type="scientific">Colletotrichum scovillei</name>
    <dbReference type="NCBI Taxonomy" id="1209932"/>
    <lineage>
        <taxon>Eukaryota</taxon>
        <taxon>Fungi</taxon>
        <taxon>Dikarya</taxon>
        <taxon>Ascomycota</taxon>
        <taxon>Pezizomycotina</taxon>
        <taxon>Sordariomycetes</taxon>
        <taxon>Hypocreomycetidae</taxon>
        <taxon>Glomerellales</taxon>
        <taxon>Glomerellaceae</taxon>
        <taxon>Colletotrichum</taxon>
        <taxon>Colletotrichum acutatum species complex</taxon>
    </lineage>
</organism>
<reference evidence="1" key="1">
    <citation type="submission" date="2021-05" db="EMBL/GenBank/DDBJ databases">
        <title>Comparative genomics of three Colletotrichum scovillei strains and genetic complementation revealed genes involved fungal growth and virulence on chili pepper.</title>
        <authorList>
            <person name="Hsieh D.-K."/>
            <person name="Chuang S.-C."/>
            <person name="Chen C.-Y."/>
            <person name="Chao Y.-T."/>
            <person name="Lu M.-Y.J."/>
            <person name="Lee M.-H."/>
            <person name="Shih M.-C."/>
        </authorList>
    </citation>
    <scope>NUCLEOTIDE SEQUENCE</scope>
    <source>
        <strain evidence="1">Coll-153</strain>
    </source>
</reference>
<dbReference type="EMBL" id="JAESDN010000004">
    <property type="protein sequence ID" value="KAG7051578.1"/>
    <property type="molecule type" value="Genomic_DNA"/>
</dbReference>
<name>A0A9P7R958_9PEZI</name>